<dbReference type="PANTHER" id="PTHR48036">
    <property type="entry name" value="SPLICING FACTOR (PAD-1), PUTATIVE (AFU_ORTHOLOGUE AFUA_1G15810)-RELATED"/>
    <property type="match status" value="1"/>
</dbReference>
<dbReference type="CDD" id="cd12285">
    <property type="entry name" value="RRM3_RBM39_like"/>
    <property type="match status" value="1"/>
</dbReference>
<evidence type="ECO:0000259" key="7">
    <source>
        <dbReference type="PROSITE" id="PS50102"/>
    </source>
</evidence>
<evidence type="ECO:0000256" key="3">
    <source>
        <dbReference type="ARBA" id="ARBA00022884"/>
    </source>
</evidence>
<keyword evidence="1" id="KW-0597">Phosphoprotein</keyword>
<dbReference type="InterPro" id="IPR006509">
    <property type="entry name" value="RBM39_SF"/>
</dbReference>
<sequence length="392" mass="43856">MPFEPRRSPPRDARMDLSTEERDERTIFILQLARQTRPRDLEEFFSAVGHVRDVRIITDTKTRRSKGIAYVEFWEREAVPLAMGLNGQKLNGAPLIIQMSLAERNRAATVVTAGTIGLGLGLSTGPIKIRVGNLHPNITDDMLAAIFEPFGRVDRCYVQKDPTDITCNTGFVIVFYIYIFIFVFKIKFRHGEEGKRAMEQLNGFELASRSIRVTTVEENEPSVKEEHPVSSIAQESAENSASRLQLIANLAKGRSDVEVPKVTQDAIAAQQAHKQNADNIPPFATQCFMLSNMFDSSKETEPGWDLDIRDDVVEECRNHGGCIHVYVDKASQQGNVYVKCPTVAIAHKSVVSLHGRWFAGKVITANYVPVTSYHELFPDARTASVILQPRPS</sequence>
<dbReference type="InterPro" id="IPR029123">
    <property type="entry name" value="RBM39_linker"/>
</dbReference>
<feature type="transmembrane region" description="Helical" evidence="6">
    <location>
        <begin position="169"/>
        <end position="188"/>
    </location>
</feature>
<accession>A0A8S9ZY12</accession>
<dbReference type="Pfam" id="PF00076">
    <property type="entry name" value="RRM_1"/>
    <property type="match status" value="2"/>
</dbReference>
<dbReference type="SMART" id="SM00360">
    <property type="entry name" value="RRM"/>
    <property type="match status" value="3"/>
</dbReference>
<dbReference type="SUPFAM" id="SSF54928">
    <property type="entry name" value="RNA-binding domain, RBD"/>
    <property type="match status" value="2"/>
</dbReference>
<dbReference type="CDD" id="cd12283">
    <property type="entry name" value="RRM1_RBM39_like"/>
    <property type="match status" value="1"/>
</dbReference>
<comment type="caution">
    <text evidence="8">The sequence shown here is derived from an EMBL/GenBank/DDBJ whole genome shotgun (WGS) entry which is preliminary data.</text>
</comment>
<protein>
    <recommendedName>
        <fullName evidence="7">RRM domain-containing protein</fullName>
    </recommendedName>
</protein>
<keyword evidence="6" id="KW-1133">Transmembrane helix</keyword>
<organism evidence="8 9">
    <name type="scientific">Meloidogyne graminicola</name>
    <dbReference type="NCBI Taxonomy" id="189291"/>
    <lineage>
        <taxon>Eukaryota</taxon>
        <taxon>Metazoa</taxon>
        <taxon>Ecdysozoa</taxon>
        <taxon>Nematoda</taxon>
        <taxon>Chromadorea</taxon>
        <taxon>Rhabditida</taxon>
        <taxon>Tylenchina</taxon>
        <taxon>Tylenchomorpha</taxon>
        <taxon>Tylenchoidea</taxon>
        <taxon>Meloidogynidae</taxon>
        <taxon>Meloidogyninae</taxon>
        <taxon>Meloidogyne</taxon>
    </lineage>
</organism>
<feature type="region of interest" description="Disordered" evidence="5">
    <location>
        <begin position="1"/>
        <end position="20"/>
    </location>
</feature>
<name>A0A8S9ZY12_9BILA</name>
<dbReference type="GO" id="GO:0005634">
    <property type="term" value="C:nucleus"/>
    <property type="evidence" value="ECO:0007669"/>
    <property type="project" value="InterPro"/>
</dbReference>
<dbReference type="Proteomes" id="UP000605970">
    <property type="component" value="Unassembled WGS sequence"/>
</dbReference>
<evidence type="ECO:0000256" key="6">
    <source>
        <dbReference type="SAM" id="Phobius"/>
    </source>
</evidence>
<dbReference type="InterPro" id="IPR000504">
    <property type="entry name" value="RRM_dom"/>
</dbReference>
<dbReference type="Pfam" id="PF15519">
    <property type="entry name" value="RBM39linker"/>
    <property type="match status" value="1"/>
</dbReference>
<dbReference type="EMBL" id="JABEBT010000016">
    <property type="protein sequence ID" value="KAF7637885.1"/>
    <property type="molecule type" value="Genomic_DNA"/>
</dbReference>
<evidence type="ECO:0000256" key="4">
    <source>
        <dbReference type="PROSITE-ProRule" id="PRU00176"/>
    </source>
</evidence>
<gene>
    <name evidence="8" type="ORF">Mgra_00002590</name>
</gene>
<evidence type="ECO:0000256" key="2">
    <source>
        <dbReference type="ARBA" id="ARBA00022737"/>
    </source>
</evidence>
<dbReference type="InterPro" id="IPR035979">
    <property type="entry name" value="RBD_domain_sf"/>
</dbReference>
<proteinExistence type="predicted"/>
<keyword evidence="6" id="KW-0472">Membrane</keyword>
<dbReference type="AlphaFoldDB" id="A0A8S9ZY12"/>
<evidence type="ECO:0000256" key="5">
    <source>
        <dbReference type="SAM" id="MobiDB-lite"/>
    </source>
</evidence>
<feature type="domain" description="RRM" evidence="7">
    <location>
        <begin position="127"/>
        <end position="218"/>
    </location>
</feature>
<dbReference type="GO" id="GO:0006397">
    <property type="term" value="P:mRNA processing"/>
    <property type="evidence" value="ECO:0007669"/>
    <property type="project" value="InterPro"/>
</dbReference>
<dbReference type="InterPro" id="IPR012677">
    <property type="entry name" value="Nucleotide-bd_a/b_plait_sf"/>
</dbReference>
<feature type="domain" description="RRM" evidence="7">
    <location>
        <begin position="25"/>
        <end position="102"/>
    </location>
</feature>
<dbReference type="Gene3D" id="3.30.70.330">
    <property type="match status" value="3"/>
</dbReference>
<evidence type="ECO:0000256" key="1">
    <source>
        <dbReference type="ARBA" id="ARBA00022553"/>
    </source>
</evidence>
<keyword evidence="3 4" id="KW-0694">RNA-binding</keyword>
<keyword evidence="6" id="KW-0812">Transmembrane</keyword>
<dbReference type="PROSITE" id="PS50102">
    <property type="entry name" value="RRM"/>
    <property type="match status" value="2"/>
</dbReference>
<keyword evidence="9" id="KW-1185">Reference proteome</keyword>
<evidence type="ECO:0000313" key="8">
    <source>
        <dbReference type="EMBL" id="KAF7637885.1"/>
    </source>
</evidence>
<dbReference type="GO" id="GO:0003723">
    <property type="term" value="F:RNA binding"/>
    <property type="evidence" value="ECO:0007669"/>
    <property type="project" value="UniProtKB-UniRule"/>
</dbReference>
<reference evidence="8" key="1">
    <citation type="journal article" date="2020" name="Ecol. Evol.">
        <title>Genome structure and content of the rice root-knot nematode (Meloidogyne graminicola).</title>
        <authorList>
            <person name="Phan N.T."/>
            <person name="Danchin E.G.J."/>
            <person name="Klopp C."/>
            <person name="Perfus-Barbeoch L."/>
            <person name="Kozlowski D.K."/>
            <person name="Koutsovoulos G.D."/>
            <person name="Lopez-Roques C."/>
            <person name="Bouchez O."/>
            <person name="Zahm M."/>
            <person name="Besnard G."/>
            <person name="Bellafiore S."/>
        </authorList>
    </citation>
    <scope>NUCLEOTIDE SEQUENCE</scope>
    <source>
        <strain evidence="8">VN-18</strain>
    </source>
</reference>
<dbReference type="OrthoDB" id="8123449at2759"/>
<evidence type="ECO:0000313" key="9">
    <source>
        <dbReference type="Proteomes" id="UP000605970"/>
    </source>
</evidence>
<keyword evidence="2" id="KW-0677">Repeat</keyword>